<dbReference type="AlphaFoldDB" id="A0A6G0VLA0"/>
<dbReference type="PANTHER" id="PTHR33053:SF24">
    <property type="entry name" value="TRANSPOSASE DOMAIN-CONTAINING PROTEIN"/>
    <property type="match status" value="1"/>
</dbReference>
<dbReference type="OrthoDB" id="7612567at2759"/>
<organism evidence="1 2">
    <name type="scientific">Aphis craccivora</name>
    <name type="common">Cowpea aphid</name>
    <dbReference type="NCBI Taxonomy" id="307492"/>
    <lineage>
        <taxon>Eukaryota</taxon>
        <taxon>Metazoa</taxon>
        <taxon>Ecdysozoa</taxon>
        <taxon>Arthropoda</taxon>
        <taxon>Hexapoda</taxon>
        <taxon>Insecta</taxon>
        <taxon>Pterygota</taxon>
        <taxon>Neoptera</taxon>
        <taxon>Paraneoptera</taxon>
        <taxon>Hemiptera</taxon>
        <taxon>Sternorrhyncha</taxon>
        <taxon>Aphidomorpha</taxon>
        <taxon>Aphidoidea</taxon>
        <taxon>Aphididae</taxon>
        <taxon>Aphidini</taxon>
        <taxon>Aphis</taxon>
        <taxon>Aphis</taxon>
    </lineage>
</organism>
<keyword evidence="2" id="KW-1185">Reference proteome</keyword>
<dbReference type="EMBL" id="VUJU01016659">
    <property type="protein sequence ID" value="KAF0688055.1"/>
    <property type="molecule type" value="Genomic_DNA"/>
</dbReference>
<accession>A0A6G0VLA0</accession>
<evidence type="ECO:0000313" key="1">
    <source>
        <dbReference type="EMBL" id="KAF0688055.1"/>
    </source>
</evidence>
<comment type="caution">
    <text evidence="1">The sequence shown here is derived from an EMBL/GenBank/DDBJ whole genome shotgun (WGS) entry which is preliminary data.</text>
</comment>
<dbReference type="PANTHER" id="PTHR33053">
    <property type="entry name" value="PROTEIN, PUTATIVE-RELATED"/>
    <property type="match status" value="1"/>
</dbReference>
<sequence>MLYLWTKGPLNVRLSGVVVKNISYQLIELQKYISSDFARKPRAFSELFLKNMYMIDYANYLLLHFVTQFGRLYGDEYISYNIHNLIHLAEDCRRYGHLDLFSTFPFKNSFQKKSTNPLAQLRNREEERCNTLLINTKSYPIIKKKKCE</sequence>
<evidence type="ECO:0000313" key="2">
    <source>
        <dbReference type="Proteomes" id="UP000478052"/>
    </source>
</evidence>
<proteinExistence type="predicted"/>
<name>A0A6G0VLA0_APHCR</name>
<protein>
    <submittedName>
        <fullName evidence="1">Uncharacterized protein</fullName>
    </submittedName>
</protein>
<reference evidence="1 2" key="1">
    <citation type="submission" date="2019-08" db="EMBL/GenBank/DDBJ databases">
        <title>Whole genome of Aphis craccivora.</title>
        <authorList>
            <person name="Voronova N.V."/>
            <person name="Shulinski R.S."/>
            <person name="Bandarenka Y.V."/>
            <person name="Zhorov D.G."/>
            <person name="Warner D."/>
        </authorList>
    </citation>
    <scope>NUCLEOTIDE SEQUENCE [LARGE SCALE GENOMIC DNA]</scope>
    <source>
        <strain evidence="1">180601</strain>
        <tissue evidence="1">Whole Body</tissue>
    </source>
</reference>
<gene>
    <name evidence="1" type="ORF">FWK35_00033047</name>
</gene>
<dbReference type="Proteomes" id="UP000478052">
    <property type="component" value="Unassembled WGS sequence"/>
</dbReference>